<dbReference type="InterPro" id="IPR036514">
    <property type="entry name" value="SGNH_hydro_sf"/>
</dbReference>
<name>A0A1G9D205_9RHOB</name>
<keyword evidence="4" id="KW-1185">Reference proteome</keyword>
<dbReference type="Pfam" id="PF13472">
    <property type="entry name" value="Lipase_GDSL_2"/>
    <property type="match status" value="1"/>
</dbReference>
<proteinExistence type="predicted"/>
<evidence type="ECO:0000259" key="2">
    <source>
        <dbReference type="Pfam" id="PF13472"/>
    </source>
</evidence>
<dbReference type="PANTHER" id="PTHR30383">
    <property type="entry name" value="THIOESTERASE 1/PROTEASE 1/LYSOPHOSPHOLIPASE L1"/>
    <property type="match status" value="1"/>
</dbReference>
<keyword evidence="1" id="KW-0732">Signal</keyword>
<evidence type="ECO:0000256" key="1">
    <source>
        <dbReference type="SAM" id="SignalP"/>
    </source>
</evidence>
<feature type="domain" description="SGNH hydrolase-type esterase" evidence="2">
    <location>
        <begin position="37"/>
        <end position="201"/>
    </location>
</feature>
<evidence type="ECO:0000313" key="4">
    <source>
        <dbReference type="Proteomes" id="UP000199382"/>
    </source>
</evidence>
<dbReference type="Proteomes" id="UP000199382">
    <property type="component" value="Unassembled WGS sequence"/>
</dbReference>
<dbReference type="AlphaFoldDB" id="A0A1G9D205"/>
<feature type="signal peptide" evidence="1">
    <location>
        <begin position="1"/>
        <end position="30"/>
    </location>
</feature>
<gene>
    <name evidence="3" type="ORF">SAMN04488026_104530</name>
</gene>
<reference evidence="3 4" key="1">
    <citation type="submission" date="2016-10" db="EMBL/GenBank/DDBJ databases">
        <authorList>
            <person name="de Groot N.N."/>
        </authorList>
    </citation>
    <scope>NUCLEOTIDE SEQUENCE [LARGE SCALE GENOMIC DNA]</scope>
    <source>
        <strain evidence="3 4">DSM 25294</strain>
    </source>
</reference>
<accession>A0A1G9D205</accession>
<dbReference type="PANTHER" id="PTHR30383:SF24">
    <property type="entry name" value="THIOESTERASE 1_PROTEASE 1_LYSOPHOSPHOLIPASE L1"/>
    <property type="match status" value="1"/>
</dbReference>
<dbReference type="GO" id="GO:0004622">
    <property type="term" value="F:phosphatidylcholine lysophospholipase activity"/>
    <property type="evidence" value="ECO:0007669"/>
    <property type="project" value="TreeGrafter"/>
</dbReference>
<dbReference type="SUPFAM" id="SSF52266">
    <property type="entry name" value="SGNH hydrolase"/>
    <property type="match status" value="1"/>
</dbReference>
<dbReference type="Gene3D" id="3.40.50.1110">
    <property type="entry name" value="SGNH hydrolase"/>
    <property type="match status" value="1"/>
</dbReference>
<dbReference type="EMBL" id="FNEK01000045">
    <property type="protein sequence ID" value="SDK57909.1"/>
    <property type="molecule type" value="Genomic_DNA"/>
</dbReference>
<dbReference type="CDD" id="cd01822">
    <property type="entry name" value="Lysophospholipase_L1_like"/>
    <property type="match status" value="1"/>
</dbReference>
<dbReference type="InterPro" id="IPR051532">
    <property type="entry name" value="Ester_Hydrolysis_Enzymes"/>
</dbReference>
<sequence>MLLNLAYGAVGAVRKAVLAAALLLALPAWAEPVNLAALGDSLTQGYGLPPEEGFAPQLEAWLRDNGHDVSITNAGVSGDTTAGGLSRVGWTLTPEIRGMIVALGGNDMLRGIDPANSRENLRGILVAAREAGVEVLLVGIQAPGNYGPDYKAAFDNMYPELAEEFGTLHADNFFAGLAVEGDPSAAATYLQPDGLHPNAAGVSKIVAALGPKVALLLDRIDRD</sequence>
<dbReference type="InterPro" id="IPR013830">
    <property type="entry name" value="SGNH_hydro"/>
</dbReference>
<protein>
    <submittedName>
        <fullName evidence="3">Acyl-CoA thioesterase-1</fullName>
    </submittedName>
</protein>
<dbReference type="STRING" id="571298.SAMN04488026_104530"/>
<feature type="chain" id="PRO_5011609435" evidence="1">
    <location>
        <begin position="31"/>
        <end position="223"/>
    </location>
</feature>
<organism evidence="3 4">
    <name type="scientific">Aliiruegeria lutimaris</name>
    <dbReference type="NCBI Taxonomy" id="571298"/>
    <lineage>
        <taxon>Bacteria</taxon>
        <taxon>Pseudomonadati</taxon>
        <taxon>Pseudomonadota</taxon>
        <taxon>Alphaproteobacteria</taxon>
        <taxon>Rhodobacterales</taxon>
        <taxon>Roseobacteraceae</taxon>
        <taxon>Aliiruegeria</taxon>
    </lineage>
</organism>
<evidence type="ECO:0000313" key="3">
    <source>
        <dbReference type="EMBL" id="SDK57909.1"/>
    </source>
</evidence>